<name>A0A2T4UFM9_9ACTN</name>
<feature type="domain" description="Mce/MlaD" evidence="2">
    <location>
        <begin position="39"/>
        <end position="116"/>
    </location>
</feature>
<evidence type="ECO:0000313" key="3">
    <source>
        <dbReference type="EMBL" id="PTL56571.1"/>
    </source>
</evidence>
<dbReference type="InterPro" id="IPR003399">
    <property type="entry name" value="Mce/MlaD"/>
</dbReference>
<keyword evidence="4" id="KW-1185">Reference proteome</keyword>
<comment type="caution">
    <text evidence="3">The sequence shown here is derived from an EMBL/GenBank/DDBJ whole genome shotgun (WGS) entry which is preliminary data.</text>
</comment>
<evidence type="ECO:0000313" key="4">
    <source>
        <dbReference type="Proteomes" id="UP000240739"/>
    </source>
</evidence>
<sequence>MRPVPDPPRPVKRLAAILALGVLAAAFAVFGSGAGDGDAYLVRAEFRNAFSVIPGEDVKIAGVRVGSIEALDVTDRQTAAVTLKIEEPGFQDFRTDATCTIRPQSLIGEKFVECTPTQPKAQGAAPSPKLQRIASGEGEGEYRLPGLQASPVDLDLVNNTLRLPYRQRLSLILNELGAGLAGRGQDLNAIIRDADPGLKATDKVLKILASQNRVLADLARDSDTVMRPLARERGRVADFVQQADTTAQATAERRVDLERNLQRLPAFLRELRPTMARLGELGDQFTPVLSDLGRVAPDVNRFVSQLGPFTRSATTSLTSLGDTTVVGRDALLKSKPIIDDLRQFGIQAKPLSTNLDALLTSFKETGGVERLMDYLFYQVAAINGFDQFGHYLRAQLVVNLCSTYAVTNDPACSANFTGTESRSVTTRSAQSALDAIDDGRSPLLAKTDAVLRGMSPEDVRAATTTARQRDEAKPALAPLPARPAKGEAPLQLPAFLPSTGEATPQKTTPAPAPSATPGSASPATEGLLDYLLGGGG</sequence>
<feature type="compositionally biased region" description="Low complexity" evidence="1">
    <location>
        <begin position="502"/>
        <end position="536"/>
    </location>
</feature>
<dbReference type="EMBL" id="PYYB01000002">
    <property type="protein sequence ID" value="PTL56571.1"/>
    <property type="molecule type" value="Genomic_DNA"/>
</dbReference>
<organism evidence="3 4">
    <name type="scientific">Paraconexibacter algicola</name>
    <dbReference type="NCBI Taxonomy" id="2133960"/>
    <lineage>
        <taxon>Bacteria</taxon>
        <taxon>Bacillati</taxon>
        <taxon>Actinomycetota</taxon>
        <taxon>Thermoleophilia</taxon>
        <taxon>Solirubrobacterales</taxon>
        <taxon>Paraconexibacteraceae</taxon>
        <taxon>Paraconexibacter</taxon>
    </lineage>
</organism>
<dbReference type="Proteomes" id="UP000240739">
    <property type="component" value="Unassembled WGS sequence"/>
</dbReference>
<evidence type="ECO:0000259" key="2">
    <source>
        <dbReference type="Pfam" id="PF02470"/>
    </source>
</evidence>
<proteinExistence type="predicted"/>
<dbReference type="PANTHER" id="PTHR33371:SF4">
    <property type="entry name" value="INTERMEMBRANE PHOSPHOLIPID TRANSPORT SYSTEM BINDING PROTEIN MLAD"/>
    <property type="match status" value="1"/>
</dbReference>
<dbReference type="PANTHER" id="PTHR33371">
    <property type="entry name" value="INTERMEMBRANE PHOSPHOLIPID TRANSPORT SYSTEM BINDING PROTEIN MLAD-RELATED"/>
    <property type="match status" value="1"/>
</dbReference>
<feature type="compositionally biased region" description="Low complexity" evidence="1">
    <location>
        <begin position="474"/>
        <end position="483"/>
    </location>
</feature>
<dbReference type="InterPro" id="IPR052336">
    <property type="entry name" value="MlaD_Phospholipid_Transporter"/>
</dbReference>
<protein>
    <recommendedName>
        <fullName evidence="2">Mce/MlaD domain-containing protein</fullName>
    </recommendedName>
</protein>
<dbReference type="Pfam" id="PF02470">
    <property type="entry name" value="MlaD"/>
    <property type="match status" value="1"/>
</dbReference>
<evidence type="ECO:0000256" key="1">
    <source>
        <dbReference type="SAM" id="MobiDB-lite"/>
    </source>
</evidence>
<dbReference type="AlphaFoldDB" id="A0A2T4UFM9"/>
<accession>A0A2T4UFM9</accession>
<reference evidence="3 4" key="1">
    <citation type="submission" date="2018-03" db="EMBL/GenBank/DDBJ databases">
        <title>Aquarubrobacter algicola gen. nov., sp. nov., a novel actinobacterium isolated from shallow eutrophic lake during the end of cyanobacterial harmful algal blooms.</title>
        <authorList>
            <person name="Chun S.J."/>
        </authorList>
    </citation>
    <scope>NUCLEOTIDE SEQUENCE [LARGE SCALE GENOMIC DNA]</scope>
    <source>
        <strain evidence="3 4">Seoho-28</strain>
    </source>
</reference>
<feature type="region of interest" description="Disordered" evidence="1">
    <location>
        <begin position="455"/>
        <end position="536"/>
    </location>
</feature>
<gene>
    <name evidence="3" type="ORF">C7Y72_16615</name>
</gene>